<dbReference type="STRING" id="411684.HPDFL43_11586"/>
<keyword evidence="1" id="KW-0812">Transmembrane</keyword>
<comment type="caution">
    <text evidence="2">The sequence shown here is derived from an EMBL/GenBank/DDBJ whole genome shotgun (WGS) entry which is preliminary data.</text>
</comment>
<dbReference type="EMBL" id="ABIA03000004">
    <property type="protein sequence ID" value="EDQ32439.1"/>
    <property type="molecule type" value="Genomic_DNA"/>
</dbReference>
<accession>A9DB36</accession>
<dbReference type="Proteomes" id="UP000004291">
    <property type="component" value="Chromosome"/>
</dbReference>
<dbReference type="eggNOG" id="COG5456">
    <property type="taxonomic scope" value="Bacteria"/>
</dbReference>
<dbReference type="InterPro" id="IPR018037">
    <property type="entry name" value="FixH_proteobacterial"/>
</dbReference>
<evidence type="ECO:0000313" key="2">
    <source>
        <dbReference type="EMBL" id="EDQ32439.1"/>
    </source>
</evidence>
<gene>
    <name evidence="2" type="ORF">HPDFL43_11586</name>
</gene>
<evidence type="ECO:0000256" key="1">
    <source>
        <dbReference type="SAM" id="Phobius"/>
    </source>
</evidence>
<dbReference type="PIRSF" id="PIRSF011386">
    <property type="entry name" value="FixH"/>
    <property type="match status" value="1"/>
</dbReference>
<organism evidence="2 3">
    <name type="scientific">Hoeflea phototrophica (strain DSM 17068 / NCIMB 14078 / DFL-43)</name>
    <dbReference type="NCBI Taxonomy" id="411684"/>
    <lineage>
        <taxon>Bacteria</taxon>
        <taxon>Pseudomonadati</taxon>
        <taxon>Pseudomonadota</taxon>
        <taxon>Alphaproteobacteria</taxon>
        <taxon>Hyphomicrobiales</taxon>
        <taxon>Rhizobiaceae</taxon>
        <taxon>Hoeflea</taxon>
    </lineage>
</organism>
<dbReference type="OrthoDB" id="1495896at2"/>
<protein>
    <submittedName>
        <fullName evidence="2">Putative integral membrane protein linked to a cation pump</fullName>
    </submittedName>
</protein>
<dbReference type="AlphaFoldDB" id="A9DB36"/>
<evidence type="ECO:0000313" key="3">
    <source>
        <dbReference type="Proteomes" id="UP000004291"/>
    </source>
</evidence>
<keyword evidence="3" id="KW-1185">Reference proteome</keyword>
<proteinExistence type="predicted"/>
<sequence length="169" mass="18159">MTLIRSIFQPKEFTGKHMLFSMVAFFAVIFTVNMIMARFAVTTWSGLVVPNTYVASQQFNTQAAQSRAIAAKGFDVAFDPGSDGVSILLTDSNGLPAVADSVSASLRRPVGTEDDRELVFLADGPGKFTAEGALAEGEWIAHVTALRGGEIIYKKGRRFHVGADGGMRP</sequence>
<dbReference type="HOGENOM" id="CLU_111458_2_0_5"/>
<dbReference type="InterPro" id="IPR008620">
    <property type="entry name" value="FixH"/>
</dbReference>
<name>A9DB36_HOEPD</name>
<dbReference type="Pfam" id="PF05751">
    <property type="entry name" value="FixH"/>
    <property type="match status" value="1"/>
</dbReference>
<dbReference type="RefSeq" id="WP_007198088.1">
    <property type="nucleotide sequence ID" value="NZ_CM002917.1"/>
</dbReference>
<reference evidence="2 3" key="1">
    <citation type="submission" date="2007-10" db="EMBL/GenBank/DDBJ databases">
        <authorList>
            <person name="Wagner-Dobler I."/>
            <person name="Ferriera S."/>
            <person name="Johnson J."/>
            <person name="Kravitz S."/>
            <person name="Beeson K."/>
            <person name="Sutton G."/>
            <person name="Rogers Y.-H."/>
            <person name="Friedman R."/>
            <person name="Frazier M."/>
            <person name="Venter J.C."/>
        </authorList>
    </citation>
    <scope>NUCLEOTIDE SEQUENCE [LARGE SCALE GENOMIC DNA]</scope>
    <source>
        <strain evidence="2 3">DFL-43</strain>
    </source>
</reference>
<keyword evidence="1" id="KW-0472">Membrane</keyword>
<reference evidence="2 3" key="2">
    <citation type="submission" date="2012-06" db="EMBL/GenBank/DDBJ databases">
        <authorList>
            <person name="Fiebig A."/>
        </authorList>
    </citation>
    <scope>NUCLEOTIDE SEQUENCE [LARGE SCALE GENOMIC DNA]</scope>
    <source>
        <strain evidence="2 3">DFL-43</strain>
    </source>
</reference>
<feature type="transmembrane region" description="Helical" evidence="1">
    <location>
        <begin position="20"/>
        <end position="41"/>
    </location>
</feature>
<keyword evidence="1" id="KW-1133">Transmembrane helix</keyword>